<dbReference type="Proteomes" id="UP001285441">
    <property type="component" value="Unassembled WGS sequence"/>
</dbReference>
<sequence length="57" mass="6401">MLTRDSEIVPIPNEKNLFTSRPRVGLELSTPRELQVAEPFSVKIDSHLSPGETNKEP</sequence>
<keyword evidence="2" id="KW-1185">Reference proteome</keyword>
<reference evidence="1" key="1">
    <citation type="journal article" date="2023" name="Mol. Phylogenet. Evol.">
        <title>Genome-scale phylogeny and comparative genomics of the fungal order Sordariales.</title>
        <authorList>
            <person name="Hensen N."/>
            <person name="Bonometti L."/>
            <person name="Westerberg I."/>
            <person name="Brannstrom I.O."/>
            <person name="Guillou S."/>
            <person name="Cros-Aarteil S."/>
            <person name="Calhoun S."/>
            <person name="Haridas S."/>
            <person name="Kuo A."/>
            <person name="Mondo S."/>
            <person name="Pangilinan J."/>
            <person name="Riley R."/>
            <person name="LaButti K."/>
            <person name="Andreopoulos B."/>
            <person name="Lipzen A."/>
            <person name="Chen C."/>
            <person name="Yan M."/>
            <person name="Daum C."/>
            <person name="Ng V."/>
            <person name="Clum A."/>
            <person name="Steindorff A."/>
            <person name="Ohm R.A."/>
            <person name="Martin F."/>
            <person name="Silar P."/>
            <person name="Natvig D.O."/>
            <person name="Lalanne C."/>
            <person name="Gautier V."/>
            <person name="Ament-Velasquez S.L."/>
            <person name="Kruys A."/>
            <person name="Hutchinson M.I."/>
            <person name="Powell A.J."/>
            <person name="Barry K."/>
            <person name="Miller A.N."/>
            <person name="Grigoriev I.V."/>
            <person name="Debuchy R."/>
            <person name="Gladieux P."/>
            <person name="Hiltunen Thoren M."/>
            <person name="Johannesson H."/>
        </authorList>
    </citation>
    <scope>NUCLEOTIDE SEQUENCE</scope>
    <source>
        <strain evidence="1">CBS 232.78</strain>
    </source>
</reference>
<evidence type="ECO:0000313" key="2">
    <source>
        <dbReference type="Proteomes" id="UP001285441"/>
    </source>
</evidence>
<gene>
    <name evidence="1" type="ORF">B0H63DRAFT_490606</name>
</gene>
<evidence type="ECO:0000313" key="1">
    <source>
        <dbReference type="EMBL" id="KAK3366576.1"/>
    </source>
</evidence>
<dbReference type="EMBL" id="JAULSW010000012">
    <property type="protein sequence ID" value="KAK3366576.1"/>
    <property type="molecule type" value="Genomic_DNA"/>
</dbReference>
<proteinExistence type="predicted"/>
<organism evidence="1 2">
    <name type="scientific">Podospora didyma</name>
    <dbReference type="NCBI Taxonomy" id="330526"/>
    <lineage>
        <taxon>Eukaryota</taxon>
        <taxon>Fungi</taxon>
        <taxon>Dikarya</taxon>
        <taxon>Ascomycota</taxon>
        <taxon>Pezizomycotina</taxon>
        <taxon>Sordariomycetes</taxon>
        <taxon>Sordariomycetidae</taxon>
        <taxon>Sordariales</taxon>
        <taxon>Podosporaceae</taxon>
        <taxon>Podospora</taxon>
    </lineage>
</organism>
<reference evidence="1" key="2">
    <citation type="submission" date="2023-06" db="EMBL/GenBank/DDBJ databases">
        <authorList>
            <consortium name="Lawrence Berkeley National Laboratory"/>
            <person name="Haridas S."/>
            <person name="Hensen N."/>
            <person name="Bonometti L."/>
            <person name="Westerberg I."/>
            <person name="Brannstrom I.O."/>
            <person name="Guillou S."/>
            <person name="Cros-Aarteil S."/>
            <person name="Calhoun S."/>
            <person name="Kuo A."/>
            <person name="Mondo S."/>
            <person name="Pangilinan J."/>
            <person name="Riley R."/>
            <person name="LaButti K."/>
            <person name="Andreopoulos B."/>
            <person name="Lipzen A."/>
            <person name="Chen C."/>
            <person name="Yanf M."/>
            <person name="Daum C."/>
            <person name="Ng V."/>
            <person name="Clum A."/>
            <person name="Steindorff A."/>
            <person name="Ohm R."/>
            <person name="Martin F."/>
            <person name="Silar P."/>
            <person name="Natvig D."/>
            <person name="Lalanne C."/>
            <person name="Gautier V."/>
            <person name="Ament-velasquez S.L."/>
            <person name="Kruys A."/>
            <person name="Hutchinson M.I."/>
            <person name="Powell A.J."/>
            <person name="Barry K."/>
            <person name="Miller A.N."/>
            <person name="Grigoriev I.V."/>
            <person name="Debuchy R."/>
            <person name="Gladieux P."/>
            <person name="Thoren M.H."/>
            <person name="Johannesson H."/>
        </authorList>
    </citation>
    <scope>NUCLEOTIDE SEQUENCE</scope>
    <source>
        <strain evidence="1">CBS 232.78</strain>
    </source>
</reference>
<accession>A0AAE0JY87</accession>
<name>A0AAE0JY87_9PEZI</name>
<protein>
    <submittedName>
        <fullName evidence="1">Uncharacterized protein</fullName>
    </submittedName>
</protein>
<comment type="caution">
    <text evidence="1">The sequence shown here is derived from an EMBL/GenBank/DDBJ whole genome shotgun (WGS) entry which is preliminary data.</text>
</comment>
<dbReference type="AlphaFoldDB" id="A0AAE0JY87"/>